<evidence type="ECO:0000313" key="8">
    <source>
        <dbReference type="Proteomes" id="UP000037069"/>
    </source>
</evidence>
<keyword evidence="1" id="KW-0479">Metal-binding</keyword>
<dbReference type="GO" id="GO:0003677">
    <property type="term" value="F:DNA binding"/>
    <property type="evidence" value="ECO:0007669"/>
    <property type="project" value="UniProtKB-KW"/>
</dbReference>
<keyword evidence="4" id="KW-0238">DNA-binding</keyword>
<dbReference type="AlphaFoldDB" id="A0A0L0CCQ1"/>
<evidence type="ECO:0000256" key="3">
    <source>
        <dbReference type="ARBA" id="ARBA00022833"/>
    </source>
</evidence>
<dbReference type="Gene3D" id="6.20.210.20">
    <property type="entry name" value="THAP domain"/>
    <property type="match status" value="1"/>
</dbReference>
<dbReference type="Pfam" id="PF05485">
    <property type="entry name" value="THAP"/>
    <property type="match status" value="1"/>
</dbReference>
<keyword evidence="5" id="KW-0175">Coiled coil</keyword>
<evidence type="ECO:0000256" key="4">
    <source>
        <dbReference type="ARBA" id="ARBA00023125"/>
    </source>
</evidence>
<keyword evidence="3" id="KW-0862">Zinc</keyword>
<dbReference type="InterPro" id="IPR006612">
    <property type="entry name" value="THAP_Znf"/>
</dbReference>
<evidence type="ECO:0000259" key="6">
    <source>
        <dbReference type="Pfam" id="PF05485"/>
    </source>
</evidence>
<name>A0A0L0CCQ1_LUCCU</name>
<evidence type="ECO:0000256" key="5">
    <source>
        <dbReference type="SAM" id="Coils"/>
    </source>
</evidence>
<keyword evidence="8" id="KW-1185">Reference proteome</keyword>
<keyword evidence="2" id="KW-0863">Zinc-finger</keyword>
<organism evidence="7 8">
    <name type="scientific">Lucilia cuprina</name>
    <name type="common">Green bottle fly</name>
    <name type="synonym">Australian sheep blowfly</name>
    <dbReference type="NCBI Taxonomy" id="7375"/>
    <lineage>
        <taxon>Eukaryota</taxon>
        <taxon>Metazoa</taxon>
        <taxon>Ecdysozoa</taxon>
        <taxon>Arthropoda</taxon>
        <taxon>Hexapoda</taxon>
        <taxon>Insecta</taxon>
        <taxon>Pterygota</taxon>
        <taxon>Neoptera</taxon>
        <taxon>Endopterygota</taxon>
        <taxon>Diptera</taxon>
        <taxon>Brachycera</taxon>
        <taxon>Muscomorpha</taxon>
        <taxon>Oestroidea</taxon>
        <taxon>Calliphoridae</taxon>
        <taxon>Luciliinae</taxon>
        <taxon>Lucilia</taxon>
    </lineage>
</organism>
<evidence type="ECO:0000313" key="7">
    <source>
        <dbReference type="EMBL" id="KNC30213.1"/>
    </source>
</evidence>
<proteinExistence type="predicted"/>
<evidence type="ECO:0000256" key="1">
    <source>
        <dbReference type="ARBA" id="ARBA00022723"/>
    </source>
</evidence>
<dbReference type="SUPFAM" id="SSF57716">
    <property type="entry name" value="Glucocorticoid receptor-like (DNA-binding domain)"/>
    <property type="match status" value="1"/>
</dbReference>
<dbReference type="InterPro" id="IPR038441">
    <property type="entry name" value="THAP_Znf_sf"/>
</dbReference>
<gene>
    <name evidence="7" type="ORF">FF38_14149</name>
</gene>
<evidence type="ECO:0000256" key="2">
    <source>
        <dbReference type="ARBA" id="ARBA00022771"/>
    </source>
</evidence>
<feature type="domain" description="THAP-type" evidence="6">
    <location>
        <begin position="112"/>
        <end position="169"/>
    </location>
</feature>
<reference evidence="7 8" key="1">
    <citation type="journal article" date="2015" name="Nat. Commun.">
        <title>Lucilia cuprina genome unlocks parasitic fly biology to underpin future interventions.</title>
        <authorList>
            <person name="Anstead C.A."/>
            <person name="Korhonen P.K."/>
            <person name="Young N.D."/>
            <person name="Hall R.S."/>
            <person name="Jex A.R."/>
            <person name="Murali S.C."/>
            <person name="Hughes D.S."/>
            <person name="Lee S.F."/>
            <person name="Perry T."/>
            <person name="Stroehlein A.J."/>
            <person name="Ansell B.R."/>
            <person name="Breugelmans B."/>
            <person name="Hofmann A."/>
            <person name="Qu J."/>
            <person name="Dugan S."/>
            <person name="Lee S.L."/>
            <person name="Chao H."/>
            <person name="Dinh H."/>
            <person name="Han Y."/>
            <person name="Doddapaneni H.V."/>
            <person name="Worley K.C."/>
            <person name="Muzny D.M."/>
            <person name="Ioannidis P."/>
            <person name="Waterhouse R.M."/>
            <person name="Zdobnov E.M."/>
            <person name="James P.J."/>
            <person name="Bagnall N.H."/>
            <person name="Kotze A.C."/>
            <person name="Gibbs R.A."/>
            <person name="Richards S."/>
            <person name="Batterham P."/>
            <person name="Gasser R.B."/>
        </authorList>
    </citation>
    <scope>NUCLEOTIDE SEQUENCE [LARGE SCALE GENOMIC DNA]</scope>
    <source>
        <strain evidence="7 8">LS</strain>
        <tissue evidence="7">Full body</tissue>
    </source>
</reference>
<protein>
    <recommendedName>
        <fullName evidence="6">THAP-type domain-containing protein</fullName>
    </recommendedName>
</protein>
<dbReference type="GO" id="GO:0008270">
    <property type="term" value="F:zinc ion binding"/>
    <property type="evidence" value="ECO:0007669"/>
    <property type="project" value="UniProtKB-KW"/>
</dbReference>
<sequence>MKNKNKGVIMREFVGLRAKMYSFKTADLNETRKVMYMVICLYLNQNYLDNKRFIYCNNINTLSWGYYKHEFLSNNDDEDYFTLDLDEKTNENCKEAFMNDEDDLLKEIDIIKEYIKCPENKIREWSEACGVELKKHSWICMHHFNDSDYIELHQATKRARLMPNATPSLEPVKGVNDFFLMQIDYVSSVNSPNLILCTVFRPTQLQNSYGNPKDTVIMNDGPNVSTKMSLYVDASVQTDDELIKSSILEENLRLKKHIAFISKENEKLREKHSEHESTMQAIDSIFTDG</sequence>
<feature type="coiled-coil region" evidence="5">
    <location>
        <begin position="251"/>
        <end position="278"/>
    </location>
</feature>
<dbReference type="Proteomes" id="UP000037069">
    <property type="component" value="Unassembled WGS sequence"/>
</dbReference>
<comment type="caution">
    <text evidence="7">The sequence shown here is derived from an EMBL/GenBank/DDBJ whole genome shotgun (WGS) entry which is preliminary data.</text>
</comment>
<accession>A0A0L0CCQ1</accession>
<dbReference type="EMBL" id="JRES01000559">
    <property type="protein sequence ID" value="KNC30213.1"/>
    <property type="molecule type" value="Genomic_DNA"/>
</dbReference>